<proteinExistence type="predicted"/>
<dbReference type="Proteomes" id="UP001358193">
    <property type="component" value="Segment"/>
</dbReference>
<name>A0ABZ0Z2Z9_9CAUD</name>
<keyword evidence="2" id="KW-1185">Reference proteome</keyword>
<sequence>METVTINMNVQSKVTLTKAGADIINKYYKNIFSGHSDYIKRFNLKIYKEGDIFESVFWELFEIFGPSIHMAMLEVPFKDNVIILNKTI</sequence>
<evidence type="ECO:0000313" key="2">
    <source>
        <dbReference type="Proteomes" id="UP001358193"/>
    </source>
</evidence>
<reference evidence="1 2" key="1">
    <citation type="submission" date="2023-11" db="EMBL/GenBank/DDBJ databases">
        <authorList>
            <person name="Cook R."/>
            <person name="Crisci M."/>
            <person name="Pye H."/>
            <person name="Adriaenssens E."/>
            <person name="Santini J."/>
        </authorList>
    </citation>
    <scope>NUCLEOTIDE SEQUENCE [LARGE SCALE GENOMIC DNA]</scope>
    <source>
        <strain evidence="1">Lak_Megaphage_Sonny</strain>
    </source>
</reference>
<organism evidence="1 2">
    <name type="scientific">phage Lak_Megaphage_Sonny</name>
    <dbReference type="NCBI Taxonomy" id="3109229"/>
    <lineage>
        <taxon>Viruses</taxon>
        <taxon>Duplodnaviria</taxon>
        <taxon>Heunggongvirae</taxon>
        <taxon>Uroviricota</taxon>
        <taxon>Caudoviricetes</taxon>
        <taxon>Caudoviricetes code 15 clade</taxon>
    </lineage>
</organism>
<dbReference type="EMBL" id="OR769223">
    <property type="protein sequence ID" value="WQJ53446.1"/>
    <property type="molecule type" value="Genomic_DNA"/>
</dbReference>
<accession>A0ABZ0Z2Z9</accession>
<evidence type="ECO:0000313" key="1">
    <source>
        <dbReference type="EMBL" id="WQJ53446.1"/>
    </source>
</evidence>
<protein>
    <submittedName>
        <fullName evidence="1">Uncharacterized protein</fullName>
    </submittedName>
</protein>